<keyword evidence="2" id="KW-1185">Reference proteome</keyword>
<name>A0A1Q3ANC3_CEPFO</name>
<protein>
    <submittedName>
        <fullName evidence="1">Uncharacterized protein</fullName>
    </submittedName>
</protein>
<accession>A0A1Q3ANC3</accession>
<dbReference type="Proteomes" id="UP000187406">
    <property type="component" value="Unassembled WGS sequence"/>
</dbReference>
<dbReference type="EMBL" id="BDDD01000026">
    <property type="protein sequence ID" value="GAV57251.1"/>
    <property type="molecule type" value="Genomic_DNA"/>
</dbReference>
<evidence type="ECO:0000313" key="2">
    <source>
        <dbReference type="Proteomes" id="UP000187406"/>
    </source>
</evidence>
<dbReference type="InParanoid" id="A0A1Q3ANC3"/>
<reference evidence="2" key="1">
    <citation type="submission" date="2016-04" db="EMBL/GenBank/DDBJ databases">
        <title>Cephalotus genome sequencing.</title>
        <authorList>
            <person name="Fukushima K."/>
            <person name="Hasebe M."/>
            <person name="Fang X."/>
        </authorList>
    </citation>
    <scope>NUCLEOTIDE SEQUENCE [LARGE SCALE GENOMIC DNA]</scope>
    <source>
        <strain evidence="2">cv. St1</strain>
    </source>
</reference>
<dbReference type="AlphaFoldDB" id="A0A1Q3ANC3"/>
<dbReference type="OrthoDB" id="692400at2759"/>
<evidence type="ECO:0000313" key="1">
    <source>
        <dbReference type="EMBL" id="GAV57251.1"/>
    </source>
</evidence>
<comment type="caution">
    <text evidence="1">The sequence shown here is derived from an EMBL/GenBank/DDBJ whole genome shotgun (WGS) entry which is preliminary data.</text>
</comment>
<gene>
    <name evidence="1" type="ORF">CFOL_v3_00789</name>
</gene>
<organism evidence="1 2">
    <name type="scientific">Cephalotus follicularis</name>
    <name type="common">Albany pitcher plant</name>
    <dbReference type="NCBI Taxonomy" id="3775"/>
    <lineage>
        <taxon>Eukaryota</taxon>
        <taxon>Viridiplantae</taxon>
        <taxon>Streptophyta</taxon>
        <taxon>Embryophyta</taxon>
        <taxon>Tracheophyta</taxon>
        <taxon>Spermatophyta</taxon>
        <taxon>Magnoliopsida</taxon>
        <taxon>eudicotyledons</taxon>
        <taxon>Gunneridae</taxon>
        <taxon>Pentapetalae</taxon>
        <taxon>rosids</taxon>
        <taxon>fabids</taxon>
        <taxon>Oxalidales</taxon>
        <taxon>Cephalotaceae</taxon>
        <taxon>Cephalotus</taxon>
    </lineage>
</organism>
<proteinExistence type="predicted"/>
<sequence>MKAIKFEAYWVKEARCEEIMKDTWEDGIYKLGSNNLVSKIRICRDNLSKWCRDSFGLLGWRVSEKKAFLSSFIVDGDVNEIKKSKKELNDLLEMKEIMWRLRSRVARLKDGGKNTKFFHSKAFRR</sequence>